<sequence>MTATARYELLSSKQLHHRKLCTARPVIAASNRLFEKVLQARERRHQQDPNLPLQEKEGRGLDSRPPFSLSPTRKGSAIREALKWKPSHANGPPAGSVEGYQPGCYPTLLPDTLALCDYTQPPFVNSSALACYDESLSTSGLFKDAHGGSDYPNTAPTHPGAVPRGERRSRERGERERAPRHPTATREEKAYALIGRPRLVETSGASQTQTARSTARLDRDDPMPWQSHTERGARLVAAATTTAETTATDTQMQTTSKKQRQVTRRSYTNAHTSPSVGAHGNPNDRTGETECMPASKAKERERDPMDSAEDLLMTLYARERGGNEAPLSSLAKRKAALASLSRPSQAIPANPHMMSAPRRRATSLAPPTIPRRPPIPASAAANRERGGGGRQQMQSSSFLSGLPGVGGGFAGLRNSFALPAACVLPSLDLPLGTPDSLGGQKPLRKSEYAQLDEHFSAPSPPPFPEPLQHRRYAKRSGVSDAAAFLAAREVEMYGVQQEYRKSSGQPPRRAATADERRSKGRNAPPSVPMCARTHRQDLAVLPPPPASAASSRAQQHEKGLRRHTKVLEAARDTMESAAAIRNLKTKSRMGVRVSVPSGGGLVGFPSSASILSPGAGGENEDVKAQRSRSRDTLGTKLGGSLLIDGGGGGSGGAERMMQAESRRRFGPPRDLKIGGIEEAMQSPPSSQPLGSEGEGTGCGGQIANRDLALATLPQGGKAEKEGDDDGNLEGQFKEDKEGLSEDKLALRDGDAEGNEWSPEPIPPLKGHNSSLSLSPSHLALLNDSIFQTISQISSTSGGTRTGRSRRPSQSQQTKTKGRYGGKKSGRVSKFNAPSNAQETSAGLHGRKNSHPRGRQVAFGMHSSEGVGTDTEREGEVREEEEEAGHSLLSHGRGTGKGHRQGRGPFGAPPPLPPPPNGLCPFSPLGLHPDHDFAKLQQRNFLSLCRTPPELSPSNSLMHPAHSNIFPTAPNEPLHSQPFTHPFPSHAIDLGNLSPSNVLNPHSPSPSHSAALDLHKQKGFAKRSMSSPAFRTSSLDFQKEDENEHSPEGINGDGLPPPPFSSAPFRRNFESHRQKPHSRRAATSNPRNNMIKAEHSYSYPFLPQELPPSFLSPTAHPFLFPFPHPQQQLWGFSVAPGMPFTRNASGHGVSLEGGCSPFVAFPFLSPTMPPTRPVGRGGQPHKQRTKARPSSSPLPPSLSPGGAGVSSLGARLVESGRVSRLGIHSAGHRPMRRRQKHGQTQNQSAAGALRGGMQAETGDEETPAIASSVGTGLRLASSSDLTASPSNVNRSPFGLGEAELVKLALQTGLGSKWCEQGMAGLTASALSPSPGNPRLNAHHTCRESAKGQQNQTVSRQQTTVEKDRLHKVLANEISDWYFADRPCSLLKHHQALRRFRASVKEPSRLSHTFARLASTPTQSQNTQTQQKQKGTEPKKKNTKQKYSLNPSLPVSSTQKQEDAPPPPPVPSLGASGSREALKKSLHDTAPKPSVLPSAQPRPSSRSRVCGPLSLPATALHSTQSTARKDGVAPRRAATQRTVGGPAAHLQNKMNGTKPAGPTQQRKERPAPRRRPEAEAGRTRGPPVPATHPAMRLVAPQINSANLDEAHPPSSPPEDPPLSSSPAKDPTDDAPPSSGVQNKNEELADADRNRVHSKSDHQDDEGPVIDPRDYSDRLGSLSEEGIEEAPQKKLEEAGEAKEKETQESQREGGEKKKGGENPETSESEYANDFASPTTSQCDVSAAGSPDVPSRIFPPSSDPAESLSLTADDKTPVLEGGVAEASVEKKEADRASDEENENESEEETGLNGDRLQSAGGLGGDGDGEGDGDGFESDSGSSGGSLGLNRFFPLSPAVNSQNRARPQNNNTNRWKQHTKEPLPPTQQLVGGSALLLGTSPAEGTKSSSPLQPESENKQPEVGKEKGDPLLSSATQIEAEAGQEEMDGLSGHLRPVSRPFSLSLSRLSTAHTSAPPLSRGGGEGGISRGRRCRKTISDRSSSSSGVQDPPVPVWMRKEEDAPLPQQSLCGGIEDPSVLPQHVPLKSKEGHRLDERTDHRDAAMEVRRMVQGVFGS</sequence>
<dbReference type="EMBL" id="CDMZ01000246">
    <property type="protein sequence ID" value="CEM10078.1"/>
    <property type="molecule type" value="Genomic_DNA"/>
</dbReference>
<feature type="compositionally biased region" description="Polar residues" evidence="1">
    <location>
        <begin position="264"/>
        <end position="275"/>
    </location>
</feature>
<feature type="region of interest" description="Disordered" evidence="1">
    <location>
        <begin position="1168"/>
        <end position="1206"/>
    </location>
</feature>
<feature type="compositionally biased region" description="Basic and acidic residues" evidence="1">
    <location>
        <begin position="1559"/>
        <end position="1576"/>
    </location>
</feature>
<feature type="compositionally biased region" description="Low complexity" evidence="1">
    <location>
        <begin position="1413"/>
        <end position="1427"/>
    </location>
</feature>
<feature type="compositionally biased region" description="Pro residues" evidence="1">
    <location>
        <begin position="367"/>
        <end position="376"/>
    </location>
</feature>
<feature type="compositionally biased region" description="Basic residues" evidence="1">
    <location>
        <begin position="1225"/>
        <end position="1236"/>
    </location>
</feature>
<feature type="region of interest" description="Disordered" evidence="1">
    <location>
        <begin position="497"/>
        <end position="529"/>
    </location>
</feature>
<proteinExistence type="predicted"/>
<feature type="compositionally biased region" description="Pro residues" evidence="1">
    <location>
        <begin position="906"/>
        <end position="917"/>
    </location>
</feature>
<feature type="compositionally biased region" description="Basic and acidic residues" evidence="1">
    <location>
        <begin position="1637"/>
        <end position="1655"/>
    </location>
</feature>
<feature type="compositionally biased region" description="Acidic residues" evidence="1">
    <location>
        <begin position="1791"/>
        <end position="1801"/>
    </location>
</feature>
<feature type="region of interest" description="Disordered" evidence="1">
    <location>
        <begin position="612"/>
        <end position="701"/>
    </location>
</feature>
<feature type="compositionally biased region" description="Polar residues" evidence="1">
    <location>
        <begin position="1849"/>
        <end position="1865"/>
    </location>
</feature>
<dbReference type="VEuPathDB" id="CryptoDB:Cvel_16083"/>
<feature type="region of interest" description="Disordered" evidence="1">
    <location>
        <begin position="1036"/>
        <end position="1088"/>
    </location>
</feature>
<evidence type="ECO:0000256" key="1">
    <source>
        <dbReference type="SAM" id="MobiDB-lite"/>
    </source>
</evidence>
<feature type="region of interest" description="Disordered" evidence="1">
    <location>
        <begin position="715"/>
        <end position="769"/>
    </location>
</feature>
<feature type="compositionally biased region" description="Low complexity" evidence="1">
    <location>
        <begin position="243"/>
        <end position="255"/>
    </location>
</feature>
<accession>A0A0G4FB08</accession>
<feature type="compositionally biased region" description="Basic and acidic residues" evidence="1">
    <location>
        <begin position="1906"/>
        <end position="1919"/>
    </location>
</feature>
<feature type="region of interest" description="Disordered" evidence="1">
    <location>
        <begin position="41"/>
        <end position="74"/>
    </location>
</feature>
<reference evidence="2" key="1">
    <citation type="submission" date="2014-11" db="EMBL/GenBank/DDBJ databases">
        <authorList>
            <person name="Otto D Thomas"/>
            <person name="Naeem Raeece"/>
        </authorList>
    </citation>
    <scope>NUCLEOTIDE SEQUENCE</scope>
</reference>
<feature type="compositionally biased region" description="Basic and acidic residues" evidence="1">
    <location>
        <begin position="660"/>
        <end position="672"/>
    </location>
</feature>
<feature type="compositionally biased region" description="Basic residues" evidence="1">
    <location>
        <begin position="815"/>
        <end position="826"/>
    </location>
</feature>
<feature type="compositionally biased region" description="Polar residues" evidence="1">
    <location>
        <begin position="1896"/>
        <end position="1905"/>
    </location>
</feature>
<gene>
    <name evidence="2" type="ORF">Cvel_16083</name>
</gene>
<feature type="compositionally biased region" description="Basic and acidic residues" evidence="1">
    <location>
        <begin position="1036"/>
        <end position="1046"/>
    </location>
</feature>
<feature type="region of interest" description="Disordered" evidence="1">
    <location>
        <begin position="1221"/>
        <end position="1270"/>
    </location>
</feature>
<feature type="compositionally biased region" description="Basic residues" evidence="1">
    <location>
        <begin position="844"/>
        <end position="853"/>
    </location>
</feature>
<feature type="compositionally biased region" description="Basic and acidic residues" evidence="1">
    <location>
        <begin position="1683"/>
        <end position="1714"/>
    </location>
</feature>
<organism evidence="2">
    <name type="scientific">Chromera velia CCMP2878</name>
    <dbReference type="NCBI Taxonomy" id="1169474"/>
    <lineage>
        <taxon>Eukaryota</taxon>
        <taxon>Sar</taxon>
        <taxon>Alveolata</taxon>
        <taxon>Colpodellida</taxon>
        <taxon>Chromeraceae</taxon>
        <taxon>Chromera</taxon>
    </lineage>
</organism>
<feature type="compositionally biased region" description="Polar residues" evidence="1">
    <location>
        <begin position="1441"/>
        <end position="1453"/>
    </location>
</feature>
<feature type="compositionally biased region" description="Basic and acidic residues" evidence="1">
    <location>
        <begin position="620"/>
        <end position="633"/>
    </location>
</feature>
<feature type="region of interest" description="Disordered" evidence="1">
    <location>
        <begin position="793"/>
        <end position="923"/>
    </location>
</feature>
<feature type="compositionally biased region" description="Polar residues" evidence="1">
    <location>
        <begin position="1716"/>
        <end position="1736"/>
    </location>
</feature>
<feature type="compositionally biased region" description="Basic and acidic residues" evidence="1">
    <location>
        <begin position="296"/>
        <end position="305"/>
    </location>
</feature>
<feature type="compositionally biased region" description="Basic and acidic residues" evidence="1">
    <location>
        <begin position="2036"/>
        <end position="2048"/>
    </location>
</feature>
<feature type="compositionally biased region" description="Polar residues" evidence="1">
    <location>
        <begin position="203"/>
        <end position="213"/>
    </location>
</feature>
<feature type="region of interest" description="Disordered" evidence="1">
    <location>
        <begin position="143"/>
        <end position="231"/>
    </location>
</feature>
<feature type="compositionally biased region" description="Polar residues" evidence="1">
    <location>
        <begin position="831"/>
        <end position="840"/>
    </location>
</feature>
<name>A0A0G4FB08_9ALVE</name>
<feature type="compositionally biased region" description="Basic and acidic residues" evidence="1">
    <location>
        <begin position="215"/>
        <end position="231"/>
    </location>
</feature>
<protein>
    <submittedName>
        <fullName evidence="2">Uncharacterized protein</fullName>
    </submittedName>
</protein>
<feature type="region of interest" description="Disordered" evidence="1">
    <location>
        <begin position="243"/>
        <end position="305"/>
    </location>
</feature>
<feature type="compositionally biased region" description="Basic and acidic residues" evidence="1">
    <location>
        <begin position="1474"/>
        <end position="1484"/>
    </location>
</feature>
<evidence type="ECO:0000313" key="2">
    <source>
        <dbReference type="EMBL" id="CEM10078.1"/>
    </source>
</evidence>
<feature type="compositionally biased region" description="Basic and acidic residues" evidence="1">
    <location>
        <begin position="731"/>
        <end position="750"/>
    </location>
</feature>
<feature type="compositionally biased region" description="Acidic residues" evidence="1">
    <location>
        <begin position="1818"/>
        <end position="1828"/>
    </location>
</feature>
<feature type="region of interest" description="Disordered" evidence="1">
    <location>
        <begin position="1409"/>
        <end position="2048"/>
    </location>
</feature>
<feature type="compositionally biased region" description="Basic and acidic residues" evidence="1">
    <location>
        <begin position="164"/>
        <end position="190"/>
    </location>
</feature>
<feature type="region of interest" description="Disordered" evidence="1">
    <location>
        <begin position="340"/>
        <end position="399"/>
    </location>
</feature>
<feature type="compositionally biased region" description="Low complexity" evidence="1">
    <location>
        <begin position="1944"/>
        <end position="1959"/>
    </location>
</feature>
<feature type="compositionally biased region" description="Basic and acidic residues" evidence="1">
    <location>
        <begin position="1779"/>
        <end position="1790"/>
    </location>
</feature>
<feature type="compositionally biased region" description="Low complexity" evidence="1">
    <location>
        <begin position="1491"/>
        <end position="1502"/>
    </location>
</feature>